<proteinExistence type="predicted"/>
<reference evidence="1 2" key="1">
    <citation type="journal article" date="2014" name="Int. J. Syst. Evol. Microbiol.">
        <title>Leptospira mayottensis sp. nov., a pathogenic species of the genus Leptospira isolated from humans.</title>
        <authorList>
            <person name="Bourhy P."/>
            <person name="Collet L."/>
            <person name="Brisse S."/>
            <person name="Picardeau M."/>
        </authorList>
    </citation>
    <scope>NUCLEOTIDE SEQUENCE [LARGE SCALE GENOMIC DNA]</scope>
    <source>
        <strain evidence="1 2">200901122</strain>
    </source>
</reference>
<gene>
    <name evidence="1" type="ORF">LEP1GSC125_2682</name>
</gene>
<sequence>MRKNIYSSGWGRHIRVCLKTSKCRNYNLKREEKTSDPTNLWKLPTFF</sequence>
<protein>
    <submittedName>
        <fullName evidence="1">Uncharacterized protein</fullName>
    </submittedName>
</protein>
<evidence type="ECO:0000313" key="1">
    <source>
        <dbReference type="EMBL" id="EKS00528.1"/>
    </source>
</evidence>
<dbReference type="AlphaFoldDB" id="A0AA87SX08"/>
<dbReference type="Proteomes" id="UP000001343">
    <property type="component" value="Unassembled WGS sequence"/>
</dbReference>
<accession>A0AA87SX08</accession>
<evidence type="ECO:0000313" key="2">
    <source>
        <dbReference type="Proteomes" id="UP000001343"/>
    </source>
</evidence>
<comment type="caution">
    <text evidence="1">The sequence shown here is derived from an EMBL/GenBank/DDBJ whole genome shotgun (WGS) entry which is preliminary data.</text>
</comment>
<organism evidence="1 2">
    <name type="scientific">Leptospira mayottensis 200901122</name>
    <dbReference type="NCBI Taxonomy" id="1193010"/>
    <lineage>
        <taxon>Bacteria</taxon>
        <taxon>Pseudomonadati</taxon>
        <taxon>Spirochaetota</taxon>
        <taxon>Spirochaetia</taxon>
        <taxon>Leptospirales</taxon>
        <taxon>Leptospiraceae</taxon>
        <taxon>Leptospira</taxon>
    </lineage>
</organism>
<name>A0AA87SX08_9LEPT</name>
<dbReference type="EMBL" id="AKWM02000032">
    <property type="protein sequence ID" value="EKS00528.1"/>
    <property type="molecule type" value="Genomic_DNA"/>
</dbReference>